<evidence type="ECO:0000256" key="8">
    <source>
        <dbReference type="ARBA" id="ARBA00023315"/>
    </source>
</evidence>
<dbReference type="HAMAP" id="MF_01148">
    <property type="entry name" value="Lnt"/>
    <property type="match status" value="1"/>
</dbReference>
<feature type="transmembrane region" description="Helical" evidence="9">
    <location>
        <begin position="189"/>
        <end position="205"/>
    </location>
</feature>
<evidence type="ECO:0000256" key="4">
    <source>
        <dbReference type="ARBA" id="ARBA00022679"/>
    </source>
</evidence>
<evidence type="ECO:0000313" key="12">
    <source>
        <dbReference type="Proteomes" id="UP000245728"/>
    </source>
</evidence>
<organism evidence="11 12">
    <name type="scientific">Saliniradius amylolyticus</name>
    <dbReference type="NCBI Taxonomy" id="2183582"/>
    <lineage>
        <taxon>Bacteria</taxon>
        <taxon>Pseudomonadati</taxon>
        <taxon>Pseudomonadota</taxon>
        <taxon>Gammaproteobacteria</taxon>
        <taxon>Alteromonadales</taxon>
        <taxon>Alteromonadaceae</taxon>
        <taxon>Saliniradius</taxon>
    </lineage>
</organism>
<evidence type="ECO:0000313" key="11">
    <source>
        <dbReference type="EMBL" id="AWL11483.1"/>
    </source>
</evidence>
<dbReference type="PANTHER" id="PTHR38686:SF1">
    <property type="entry name" value="APOLIPOPROTEIN N-ACYLTRANSFERASE"/>
    <property type="match status" value="1"/>
</dbReference>
<dbReference type="InterPro" id="IPR036526">
    <property type="entry name" value="C-N_Hydrolase_sf"/>
</dbReference>
<evidence type="ECO:0000256" key="7">
    <source>
        <dbReference type="ARBA" id="ARBA00023136"/>
    </source>
</evidence>
<dbReference type="AlphaFoldDB" id="A0A2S2E1H2"/>
<name>A0A2S2E1H2_9ALTE</name>
<dbReference type="PROSITE" id="PS50263">
    <property type="entry name" value="CN_HYDROLASE"/>
    <property type="match status" value="1"/>
</dbReference>
<dbReference type="OrthoDB" id="9804277at2"/>
<reference evidence="11 12" key="1">
    <citation type="submission" date="2018-05" db="EMBL/GenBank/DDBJ databases">
        <title>Salinimonas sp. HMF8227 Genome sequencing and assembly.</title>
        <authorList>
            <person name="Kang H."/>
            <person name="Kang J."/>
            <person name="Cha I."/>
            <person name="Kim H."/>
            <person name="Joh K."/>
        </authorList>
    </citation>
    <scope>NUCLEOTIDE SEQUENCE [LARGE SCALE GENOMIC DNA]</scope>
    <source>
        <strain evidence="11 12">HMF8227</strain>
    </source>
</reference>
<dbReference type="Pfam" id="PF20154">
    <property type="entry name" value="LNT_N"/>
    <property type="match status" value="1"/>
</dbReference>
<dbReference type="RefSeq" id="WP_109339123.1">
    <property type="nucleotide sequence ID" value="NZ_CP029347.1"/>
</dbReference>
<dbReference type="CDD" id="cd07571">
    <property type="entry name" value="ALP_N-acyl_transferase"/>
    <property type="match status" value="1"/>
</dbReference>
<dbReference type="SUPFAM" id="SSF56317">
    <property type="entry name" value="Carbon-nitrogen hydrolase"/>
    <property type="match status" value="1"/>
</dbReference>
<keyword evidence="8 9" id="KW-0012">Acyltransferase</keyword>
<evidence type="ECO:0000256" key="6">
    <source>
        <dbReference type="ARBA" id="ARBA00022989"/>
    </source>
</evidence>
<evidence type="ECO:0000259" key="10">
    <source>
        <dbReference type="PROSITE" id="PS50263"/>
    </source>
</evidence>
<keyword evidence="12" id="KW-1185">Reference proteome</keyword>
<dbReference type="Gene3D" id="3.60.110.10">
    <property type="entry name" value="Carbon-nitrogen hydrolase"/>
    <property type="match status" value="1"/>
</dbReference>
<dbReference type="EMBL" id="CP029347">
    <property type="protein sequence ID" value="AWL11483.1"/>
    <property type="molecule type" value="Genomic_DNA"/>
</dbReference>
<comment type="function">
    <text evidence="9">Catalyzes the phospholipid dependent N-acylation of the N-terminal cysteine of apolipoprotein, the last step in lipoprotein maturation.</text>
</comment>
<comment type="similarity">
    <text evidence="2 9">Belongs to the CN hydrolase family. Apolipoprotein N-acyltransferase subfamily.</text>
</comment>
<feature type="transmembrane region" description="Helical" evidence="9">
    <location>
        <begin position="90"/>
        <end position="111"/>
    </location>
</feature>
<dbReference type="KEGG" id="salh:HMF8227_00990"/>
<evidence type="ECO:0000256" key="9">
    <source>
        <dbReference type="HAMAP-Rule" id="MF_01148"/>
    </source>
</evidence>
<evidence type="ECO:0000256" key="2">
    <source>
        <dbReference type="ARBA" id="ARBA00010065"/>
    </source>
</evidence>
<feature type="transmembrane region" description="Helical" evidence="9">
    <location>
        <begin position="118"/>
        <end position="138"/>
    </location>
</feature>
<dbReference type="GO" id="GO:0016410">
    <property type="term" value="F:N-acyltransferase activity"/>
    <property type="evidence" value="ECO:0007669"/>
    <property type="project" value="UniProtKB-UniRule"/>
</dbReference>
<gene>
    <name evidence="9" type="primary">lnt</name>
    <name evidence="11" type="ORF">HMF8227_00990</name>
</gene>
<dbReference type="GO" id="GO:0005886">
    <property type="term" value="C:plasma membrane"/>
    <property type="evidence" value="ECO:0007669"/>
    <property type="project" value="UniProtKB-SubCell"/>
</dbReference>
<dbReference type="EC" id="2.3.1.269" evidence="9"/>
<evidence type="ECO:0000256" key="3">
    <source>
        <dbReference type="ARBA" id="ARBA00022475"/>
    </source>
</evidence>
<keyword evidence="11" id="KW-0449">Lipoprotein</keyword>
<feature type="transmembrane region" description="Helical" evidence="9">
    <location>
        <begin position="12"/>
        <end position="29"/>
    </location>
</feature>
<sequence length="504" mass="56403">MTTTTPKRKNSRLFHSIAFLSGAGLTLGFAPFSVWALGPLLVLVFLAALAASPRPFWTGFWFGAGWFGVGISWVHVSIADFGGLPLIGSLGLMALLCGYLALYPALFAWLLRRYFCTHLWPLAAPLLWLMTEWLRSWVLTGFPWLSLGYSQLHGPLAGWIPVIGEFGTSALVILTASALVAFTASGRKAYWLMVALLPLVAGSLLKQINWVSPSDRQVDLAMVQGNIKQELRWIPEQDAPTMNKYRQLSQNHWDADLMIWPEAAIPKLEPMAVEYIQALDEQAAITHTGMITGIVNYNFESQQAFNQLIALGSEGGEPQGHYQYQHDNRYAKHHLLPIGEFIPLEDWLRGLAPIFDLPMSSFTRGAYQQKNIIANGYHLAPAICFEIAFPEQIRANLHPGTDLILTVSNDAWFGRSHGPHQHMEIAQVRALELGLPVLRATNNGITGVITPDGRLVQRLPQFEESVLRTEVNLYTGQTPFVRWGSWGSWFMTLVLFAFAWLRRR</sequence>
<dbReference type="Pfam" id="PF00795">
    <property type="entry name" value="CN_hydrolase"/>
    <property type="match status" value="1"/>
</dbReference>
<dbReference type="Proteomes" id="UP000245728">
    <property type="component" value="Chromosome"/>
</dbReference>
<feature type="domain" description="CN hydrolase" evidence="10">
    <location>
        <begin position="223"/>
        <end position="473"/>
    </location>
</feature>
<dbReference type="UniPathway" id="UPA00666"/>
<feature type="transmembrane region" description="Helical" evidence="9">
    <location>
        <begin position="158"/>
        <end position="182"/>
    </location>
</feature>
<comment type="subcellular location">
    <subcellularLocation>
        <location evidence="1 9">Cell membrane</location>
        <topology evidence="1 9">Multi-pass membrane protein</topology>
    </subcellularLocation>
</comment>
<dbReference type="PANTHER" id="PTHR38686">
    <property type="entry name" value="APOLIPOPROTEIN N-ACYLTRANSFERASE"/>
    <property type="match status" value="1"/>
</dbReference>
<dbReference type="NCBIfam" id="TIGR00546">
    <property type="entry name" value="lnt"/>
    <property type="match status" value="1"/>
</dbReference>
<dbReference type="GO" id="GO:0042158">
    <property type="term" value="P:lipoprotein biosynthetic process"/>
    <property type="evidence" value="ECO:0007669"/>
    <property type="project" value="UniProtKB-UniRule"/>
</dbReference>
<feature type="transmembrane region" description="Helical" evidence="9">
    <location>
        <begin position="483"/>
        <end position="501"/>
    </location>
</feature>
<keyword evidence="6 9" id="KW-1133">Transmembrane helix</keyword>
<keyword evidence="3 9" id="KW-1003">Cell membrane</keyword>
<feature type="transmembrane region" description="Helical" evidence="9">
    <location>
        <begin position="35"/>
        <end position="52"/>
    </location>
</feature>
<dbReference type="InterPro" id="IPR004563">
    <property type="entry name" value="Apolipo_AcylTrfase"/>
</dbReference>
<accession>A0A2S2E1H2</accession>
<dbReference type="InterPro" id="IPR003010">
    <property type="entry name" value="C-N_Hydrolase"/>
</dbReference>
<comment type="catalytic activity">
    <reaction evidence="9">
        <text>N-terminal S-1,2-diacyl-sn-glyceryl-L-cysteinyl-[lipoprotein] + a glycerophospholipid = N-acyl-S-1,2-diacyl-sn-glyceryl-L-cysteinyl-[lipoprotein] + a 2-acyl-sn-glycero-3-phospholipid + H(+)</text>
        <dbReference type="Rhea" id="RHEA:48228"/>
        <dbReference type="Rhea" id="RHEA-COMP:14681"/>
        <dbReference type="Rhea" id="RHEA-COMP:14684"/>
        <dbReference type="ChEBI" id="CHEBI:15378"/>
        <dbReference type="ChEBI" id="CHEBI:136912"/>
        <dbReference type="ChEBI" id="CHEBI:140656"/>
        <dbReference type="ChEBI" id="CHEBI:140657"/>
        <dbReference type="ChEBI" id="CHEBI:140660"/>
        <dbReference type="EC" id="2.3.1.269"/>
    </reaction>
</comment>
<keyword evidence="4 9" id="KW-0808">Transferase</keyword>
<keyword evidence="5 9" id="KW-0812">Transmembrane</keyword>
<comment type="pathway">
    <text evidence="9">Protein modification; lipoprotein biosynthesis (N-acyl transfer).</text>
</comment>
<keyword evidence="7 9" id="KW-0472">Membrane</keyword>
<proteinExistence type="inferred from homology"/>
<protein>
    <recommendedName>
        <fullName evidence="9">Apolipoprotein N-acyltransferase</fullName>
        <shortName evidence="9">ALP N-acyltransferase</shortName>
        <ecNumber evidence="9">2.3.1.269</ecNumber>
    </recommendedName>
</protein>
<dbReference type="InterPro" id="IPR045378">
    <property type="entry name" value="LNT_N"/>
</dbReference>
<evidence type="ECO:0000256" key="1">
    <source>
        <dbReference type="ARBA" id="ARBA00004651"/>
    </source>
</evidence>
<evidence type="ECO:0000256" key="5">
    <source>
        <dbReference type="ARBA" id="ARBA00022692"/>
    </source>
</evidence>
<feature type="transmembrane region" description="Helical" evidence="9">
    <location>
        <begin position="59"/>
        <end position="78"/>
    </location>
</feature>